<evidence type="ECO:0000313" key="4">
    <source>
        <dbReference type="Proteomes" id="UP000076079"/>
    </source>
</evidence>
<proteinExistence type="predicted"/>
<feature type="chain" id="PRO_5007511338" evidence="1">
    <location>
        <begin position="18"/>
        <end position="391"/>
    </location>
</feature>
<gene>
    <name evidence="3" type="ORF">LuPra_00490</name>
</gene>
<dbReference type="GO" id="GO:0009002">
    <property type="term" value="F:serine-type D-Ala-D-Ala carboxypeptidase activity"/>
    <property type="evidence" value="ECO:0007669"/>
    <property type="project" value="UniProtKB-EC"/>
</dbReference>
<reference evidence="3 4" key="1">
    <citation type="journal article" date="2016" name="Genome Announc.">
        <title>First Complete Genome Sequence of a Subdivision 6 Acidobacterium Strain.</title>
        <authorList>
            <person name="Huang S."/>
            <person name="Vieira S."/>
            <person name="Bunk B."/>
            <person name="Riedel T."/>
            <person name="Sproer C."/>
            <person name="Overmann J."/>
        </authorList>
    </citation>
    <scope>NUCLEOTIDE SEQUENCE [LARGE SCALE GENOMIC DNA]</scope>
    <source>
        <strain evidence="4">DSM 100886 HEG_-6_39</strain>
    </source>
</reference>
<dbReference type="InterPro" id="IPR012338">
    <property type="entry name" value="Beta-lactam/transpept-like"/>
</dbReference>
<reference evidence="4" key="2">
    <citation type="submission" date="2016-04" db="EMBL/GenBank/DDBJ databases">
        <title>First Complete Genome Sequence of a Subdivision 6 Acidobacterium.</title>
        <authorList>
            <person name="Huang S."/>
            <person name="Vieira S."/>
            <person name="Bunk B."/>
            <person name="Riedel T."/>
            <person name="Sproeer C."/>
            <person name="Overmann J."/>
        </authorList>
    </citation>
    <scope>NUCLEOTIDE SEQUENCE [LARGE SCALE GENOMIC DNA]</scope>
    <source>
        <strain evidence="4">DSM 100886 HEG_-6_39</strain>
    </source>
</reference>
<dbReference type="SUPFAM" id="SSF56601">
    <property type="entry name" value="beta-lactamase/transpeptidase-like"/>
    <property type="match status" value="1"/>
</dbReference>
<keyword evidence="3" id="KW-0121">Carboxypeptidase</keyword>
<keyword evidence="3" id="KW-0645">Protease</keyword>
<feature type="domain" description="Beta-lactamase-related" evidence="2">
    <location>
        <begin position="32"/>
        <end position="355"/>
    </location>
</feature>
<name>A0A143PGE7_LUTPR</name>
<evidence type="ECO:0000256" key="1">
    <source>
        <dbReference type="SAM" id="SignalP"/>
    </source>
</evidence>
<organism evidence="3 4">
    <name type="scientific">Luteitalea pratensis</name>
    <dbReference type="NCBI Taxonomy" id="1855912"/>
    <lineage>
        <taxon>Bacteria</taxon>
        <taxon>Pseudomonadati</taxon>
        <taxon>Acidobacteriota</taxon>
        <taxon>Vicinamibacteria</taxon>
        <taxon>Vicinamibacterales</taxon>
        <taxon>Vicinamibacteraceae</taxon>
        <taxon>Luteitalea</taxon>
    </lineage>
</organism>
<dbReference type="STRING" id="1855912.LuPra_00490"/>
<dbReference type="PATRIC" id="fig|1813736.3.peg.515"/>
<dbReference type="EC" id="3.4.16.4" evidence="3"/>
<dbReference type="RefSeq" id="WP_110169287.1">
    <property type="nucleotide sequence ID" value="NZ_CP015136.1"/>
</dbReference>
<keyword evidence="4" id="KW-1185">Reference proteome</keyword>
<protein>
    <submittedName>
        <fullName evidence="3">D-alanyl-D-alanine carboxypeptidase</fullName>
        <ecNumber evidence="3">3.4.16.4</ecNumber>
    </submittedName>
</protein>
<sequence precursor="true">MIGRLLLTLLVASPAIAAAQPAWSAEAIDAELREVMRLTGARALGMAVIRDGQVAEVRAQGARNATGAPLLPDTVMYGASLTKAAFGYMVMQLVDEGRLDLDASIARYLDRPLPEYPPDDKYGPWKDLGGDDRWRQLTPRILLTHASGFANFAFLEPDGKLRFHFPPGARYAYSGEGLILLQFVLEKGLGLDVGAEMQRRVFDRFGMRTTSMTWRPDFAANLADGWDAQGSPVPHDERSKVRAAGSMDTTLRDFARFAAGYVRGDGLTPKGRADLTRPQRSITTASQFPTFQPEIPPARRRRDLAAGLGVIAFDGPQGPGFYKGGHNDSTGSTWVCVERRRDCVVILANDVRAEPAFPRLVHFVLGDTGAPWTWEYGDMTFTPLRATPRAP</sequence>
<keyword evidence="1" id="KW-0732">Signal</keyword>
<dbReference type="InterPro" id="IPR050789">
    <property type="entry name" value="Diverse_Enzym_Activities"/>
</dbReference>
<dbReference type="EMBL" id="CP015136">
    <property type="protein sequence ID" value="AMY07323.1"/>
    <property type="molecule type" value="Genomic_DNA"/>
</dbReference>
<feature type="signal peptide" evidence="1">
    <location>
        <begin position="1"/>
        <end position="17"/>
    </location>
</feature>
<evidence type="ECO:0000259" key="2">
    <source>
        <dbReference type="Pfam" id="PF00144"/>
    </source>
</evidence>
<dbReference type="PANTHER" id="PTHR43283">
    <property type="entry name" value="BETA-LACTAMASE-RELATED"/>
    <property type="match status" value="1"/>
</dbReference>
<keyword evidence="3" id="KW-0378">Hydrolase</keyword>
<dbReference type="InterPro" id="IPR001466">
    <property type="entry name" value="Beta-lactam-related"/>
</dbReference>
<dbReference type="Pfam" id="PF00144">
    <property type="entry name" value="Beta-lactamase"/>
    <property type="match status" value="1"/>
</dbReference>
<accession>A0A143PGE7</accession>
<evidence type="ECO:0000313" key="3">
    <source>
        <dbReference type="EMBL" id="AMY07323.1"/>
    </source>
</evidence>
<dbReference type="KEGG" id="abac:LuPra_00490"/>
<dbReference type="OrthoDB" id="119951at2"/>
<dbReference type="Proteomes" id="UP000076079">
    <property type="component" value="Chromosome"/>
</dbReference>
<dbReference type="PANTHER" id="PTHR43283:SF18">
    <property type="match status" value="1"/>
</dbReference>
<dbReference type="Gene3D" id="3.40.710.10">
    <property type="entry name" value="DD-peptidase/beta-lactamase superfamily"/>
    <property type="match status" value="1"/>
</dbReference>
<dbReference type="AlphaFoldDB" id="A0A143PGE7"/>